<evidence type="ECO:0000256" key="12">
    <source>
        <dbReference type="SAM" id="SignalP"/>
    </source>
</evidence>
<evidence type="ECO:0000256" key="3">
    <source>
        <dbReference type="ARBA" id="ARBA00022452"/>
    </source>
</evidence>
<dbReference type="AlphaFoldDB" id="A0A1V6M122"/>
<evidence type="ECO:0000256" key="10">
    <source>
        <dbReference type="PROSITE-ProRule" id="PRU01360"/>
    </source>
</evidence>
<keyword evidence="16" id="KW-1185">Reference proteome</keyword>
<evidence type="ECO:0000256" key="8">
    <source>
        <dbReference type="ARBA" id="ARBA00023170"/>
    </source>
</evidence>
<dbReference type="RefSeq" id="WP_080324858.1">
    <property type="nucleotide sequence ID" value="NZ_MJUW02000059.1"/>
</dbReference>
<dbReference type="Pfam" id="PF07715">
    <property type="entry name" value="Plug"/>
    <property type="match status" value="1"/>
</dbReference>
<accession>A0A1V6M122</accession>
<keyword evidence="5 12" id="KW-0732">Signal</keyword>
<dbReference type="InterPro" id="IPR036942">
    <property type="entry name" value="Beta-barrel_TonB_sf"/>
</dbReference>
<dbReference type="InterPro" id="IPR039426">
    <property type="entry name" value="TonB-dep_rcpt-like"/>
</dbReference>
<dbReference type="Gene3D" id="2.40.170.20">
    <property type="entry name" value="TonB-dependent receptor, beta-barrel domain"/>
    <property type="match status" value="1"/>
</dbReference>
<evidence type="ECO:0000256" key="5">
    <source>
        <dbReference type="ARBA" id="ARBA00022729"/>
    </source>
</evidence>
<dbReference type="InterPro" id="IPR012910">
    <property type="entry name" value="Plug_dom"/>
</dbReference>
<keyword evidence="4 10" id="KW-0812">Transmembrane</keyword>
<dbReference type="SUPFAM" id="SSF56935">
    <property type="entry name" value="Porins"/>
    <property type="match status" value="1"/>
</dbReference>
<evidence type="ECO:0000313" key="15">
    <source>
        <dbReference type="EMBL" id="OQD46080.1"/>
    </source>
</evidence>
<feature type="domain" description="TonB-dependent receptor-like beta-barrel" evidence="13">
    <location>
        <begin position="278"/>
        <end position="660"/>
    </location>
</feature>
<dbReference type="PANTHER" id="PTHR30069:SF29">
    <property type="entry name" value="HEMOGLOBIN AND HEMOGLOBIN-HAPTOGLOBIN-BINDING PROTEIN 1-RELATED"/>
    <property type="match status" value="1"/>
</dbReference>
<feature type="signal peptide" evidence="12">
    <location>
        <begin position="1"/>
        <end position="25"/>
    </location>
</feature>
<evidence type="ECO:0000256" key="2">
    <source>
        <dbReference type="ARBA" id="ARBA00022448"/>
    </source>
</evidence>
<feature type="domain" description="TonB-dependent receptor plug" evidence="14">
    <location>
        <begin position="63"/>
        <end position="153"/>
    </location>
</feature>
<evidence type="ECO:0000256" key="9">
    <source>
        <dbReference type="ARBA" id="ARBA00023237"/>
    </source>
</evidence>
<dbReference type="GO" id="GO:0015344">
    <property type="term" value="F:siderophore uptake transmembrane transporter activity"/>
    <property type="evidence" value="ECO:0007669"/>
    <property type="project" value="TreeGrafter"/>
</dbReference>
<organism evidence="15 16">
    <name type="scientific">Candidatus Brocadia sapporoensis</name>
    <dbReference type="NCBI Taxonomy" id="392547"/>
    <lineage>
        <taxon>Bacteria</taxon>
        <taxon>Pseudomonadati</taxon>
        <taxon>Planctomycetota</taxon>
        <taxon>Candidatus Brocadiia</taxon>
        <taxon>Candidatus Brocadiales</taxon>
        <taxon>Candidatus Brocadiaceae</taxon>
        <taxon>Candidatus Brocadia</taxon>
    </lineage>
</organism>
<comment type="subcellular location">
    <subcellularLocation>
        <location evidence="1 10">Cell outer membrane</location>
        <topology evidence="1 10">Multi-pass membrane protein</topology>
    </subcellularLocation>
</comment>
<dbReference type="Pfam" id="PF00593">
    <property type="entry name" value="TonB_dep_Rec_b-barrel"/>
    <property type="match status" value="1"/>
</dbReference>
<proteinExistence type="inferred from homology"/>
<protein>
    <submittedName>
        <fullName evidence="15">TonB-dependent receptor</fullName>
    </submittedName>
</protein>
<dbReference type="GO" id="GO:0044718">
    <property type="term" value="P:siderophore transmembrane transport"/>
    <property type="evidence" value="ECO:0007669"/>
    <property type="project" value="TreeGrafter"/>
</dbReference>
<dbReference type="EMBL" id="MJUW02000059">
    <property type="protein sequence ID" value="OQD46080.1"/>
    <property type="molecule type" value="Genomic_DNA"/>
</dbReference>
<dbReference type="InterPro" id="IPR037066">
    <property type="entry name" value="Plug_dom_sf"/>
</dbReference>
<evidence type="ECO:0000259" key="14">
    <source>
        <dbReference type="Pfam" id="PF07715"/>
    </source>
</evidence>
<evidence type="ECO:0000313" key="16">
    <source>
        <dbReference type="Proteomes" id="UP000242219"/>
    </source>
</evidence>
<evidence type="ECO:0000256" key="4">
    <source>
        <dbReference type="ARBA" id="ARBA00022692"/>
    </source>
</evidence>
<comment type="similarity">
    <text evidence="10 11">Belongs to the TonB-dependent receptor family.</text>
</comment>
<dbReference type="Gene3D" id="2.170.130.10">
    <property type="entry name" value="TonB-dependent receptor, plug domain"/>
    <property type="match status" value="1"/>
</dbReference>
<dbReference type="InterPro" id="IPR000531">
    <property type="entry name" value="Beta-barrel_TonB"/>
</dbReference>
<evidence type="ECO:0000256" key="11">
    <source>
        <dbReference type="RuleBase" id="RU003357"/>
    </source>
</evidence>
<dbReference type="PANTHER" id="PTHR30069">
    <property type="entry name" value="TONB-DEPENDENT OUTER MEMBRANE RECEPTOR"/>
    <property type="match status" value="1"/>
</dbReference>
<evidence type="ECO:0000256" key="6">
    <source>
        <dbReference type="ARBA" id="ARBA00023077"/>
    </source>
</evidence>
<name>A0A1V6M122_9BACT</name>
<evidence type="ECO:0000256" key="7">
    <source>
        <dbReference type="ARBA" id="ARBA00023136"/>
    </source>
</evidence>
<comment type="caution">
    <text evidence="15">The sequence shown here is derived from an EMBL/GenBank/DDBJ whole genome shotgun (WGS) entry which is preliminary data.</text>
</comment>
<evidence type="ECO:0000256" key="1">
    <source>
        <dbReference type="ARBA" id="ARBA00004571"/>
    </source>
</evidence>
<keyword evidence="6 11" id="KW-0798">TonB box</keyword>
<keyword evidence="3 10" id="KW-1134">Transmembrane beta strand</keyword>
<evidence type="ECO:0000259" key="13">
    <source>
        <dbReference type="Pfam" id="PF00593"/>
    </source>
</evidence>
<keyword evidence="2 10" id="KW-0813">Transport</keyword>
<dbReference type="GO" id="GO:0009279">
    <property type="term" value="C:cell outer membrane"/>
    <property type="evidence" value="ECO:0007669"/>
    <property type="project" value="UniProtKB-SubCell"/>
</dbReference>
<reference evidence="15 16" key="1">
    <citation type="journal article" date="2016" name="Genome Announc.">
        <title>Draft Genome Sequence of the Anaerobic Ammonium-Oxidizing Bacterium 'Candidatus Brocadia sp. 40'.</title>
        <authorList>
            <person name="Ali M."/>
            <person name="Haroon M.F."/>
            <person name="Narita Y."/>
            <person name="Zhang L."/>
            <person name="Rangel Shaw D."/>
            <person name="Okabe S."/>
            <person name="Saikaly P.E."/>
        </authorList>
    </citation>
    <scope>NUCLEOTIDE SEQUENCE [LARGE SCALE GENOMIC DNA]</scope>
    <source>
        <strain evidence="15 16">40</strain>
    </source>
</reference>
<sequence>MMKKIYLFIIICVGNFLLASSPAFPETYAEETEIGEEKAETKEKDEETEEIVVTASKLPQKSEEITHKIDILTQEDIQGVTYTNRNLSEALRYTPGAFVNPLSRNDANWGSYGGLGPKYNIYMLDGLPVDSFVDTMSLDNKYLNTIEVHRGPTVLYPNYMSMDFAGNQSPLAGATNLITKDKILSPMTTLSTGYGSWNTLTGSAYHENSKGNVHYLLGANYEQSDYTNYGTNPSWLNMLDDPEYKKTKAFFKTTYYLTPESKVSIFAHHTEHTGDVGRPNRDFKNYYDTINVAYENQLNKDISLHLKAGYRHYDRNWEEDNFPVNLSLREKDRVVQHIFPADVFVNYEHTEGFLLTIGSDLQHVSYKTETETNGIDTTGNDVNADACGLYVQEKLIIDNWVFRVGGRYSYTRHDYDLIGGSEPSEDSKSWDRFLWSTGIRYNVSKDIGIYANAGSTFLVPSAKSVGGTLKLSDLGMPGKNGQLPNPSLKPEKGIGLDLGSDIRLNGNLQFGARGFYNMIDDAIVENVVSGNPSQTRSVNAGESYAYGVEIEGKYQIDNMLKCFANTTITKTKVENDVDSDQDGSDVPFVPDIVANFGITASFPYEVNISPYCQYIGRYYDSTSKGGRNDFGRYVIMNMKAQKQLYQNRDFTADLVVDVNNILNKIFEMPWQFQDPGFNTLASIVVTF</sequence>
<keyword evidence="9 10" id="KW-0998">Cell outer membrane</keyword>
<keyword evidence="7 10" id="KW-0472">Membrane</keyword>
<feature type="chain" id="PRO_5013184105" evidence="12">
    <location>
        <begin position="26"/>
        <end position="687"/>
    </location>
</feature>
<dbReference type="Proteomes" id="UP000242219">
    <property type="component" value="Unassembled WGS sequence"/>
</dbReference>
<gene>
    <name evidence="15" type="ORF">BIY37_05150</name>
</gene>
<dbReference type="PROSITE" id="PS52016">
    <property type="entry name" value="TONB_DEPENDENT_REC_3"/>
    <property type="match status" value="1"/>
</dbReference>
<keyword evidence="8 15" id="KW-0675">Receptor</keyword>